<dbReference type="RefSeq" id="WP_349927127.1">
    <property type="nucleotide sequence ID" value="NZ_CP157981.1"/>
</dbReference>
<gene>
    <name evidence="1" type="ORF">ABJ384_10180</name>
</gene>
<dbReference type="AlphaFoldDB" id="A0AAU7SUE3"/>
<accession>A0AAU7SUE3</accession>
<name>A0AAU7SUE3_9GAMM</name>
<organism evidence="1">
    <name type="scientific">Acinetobacter sp. A1-4-2</name>
    <dbReference type="NCBI Taxonomy" id="3156489"/>
    <lineage>
        <taxon>Bacteria</taxon>
        <taxon>Pseudomonadati</taxon>
        <taxon>Pseudomonadota</taxon>
        <taxon>Gammaproteobacteria</taxon>
        <taxon>Moraxellales</taxon>
        <taxon>Moraxellaceae</taxon>
        <taxon>Acinetobacter</taxon>
    </lineage>
</organism>
<proteinExistence type="predicted"/>
<protein>
    <submittedName>
        <fullName evidence="1">Uncharacterized protein</fullName>
    </submittedName>
</protein>
<sequence length="57" mass="6511">MSDLLKGEKIKNSVSIYLVLTIHKQKYIVTIFLVVTILFLDYDEKIKPELIGSGDKV</sequence>
<evidence type="ECO:0000313" key="1">
    <source>
        <dbReference type="EMBL" id="XBU14833.1"/>
    </source>
</evidence>
<reference evidence="1" key="1">
    <citation type="submission" date="2024-06" db="EMBL/GenBank/DDBJ databases">
        <authorList>
            <person name="Song Z."/>
        </authorList>
    </citation>
    <scope>NUCLEOTIDE SEQUENCE</scope>
    <source>
        <strain evidence="1">A1-4-2</strain>
    </source>
</reference>
<dbReference type="EMBL" id="CP157981">
    <property type="protein sequence ID" value="XBU14833.1"/>
    <property type="molecule type" value="Genomic_DNA"/>
</dbReference>